<sequence>MKKYYFVIIFIGSSFIFFSCKKSKIIEDQLPPITQVGANTFGCLINGKLYTPKGFEQNKPNFDMIVDPNNNGNVDIRTFRKDGLKTSSLSFSCFNIFSSDIFILPFSDIFPNYIDDINSNVCYFVSSQNNFRKGSLKITRYDLTNKIISGTFEFTLFDSTISCDTIHITQGRFDKKF</sequence>
<evidence type="ECO:0000313" key="1">
    <source>
        <dbReference type="EMBL" id="MFC4263684.1"/>
    </source>
</evidence>
<keyword evidence="2" id="KW-1185">Reference proteome</keyword>
<name>A0ABV8QXH9_9BACT</name>
<dbReference type="RefSeq" id="WP_379710602.1">
    <property type="nucleotide sequence ID" value="NZ_JBHSCZ010000003.1"/>
</dbReference>
<evidence type="ECO:0008006" key="3">
    <source>
        <dbReference type="Google" id="ProtNLM"/>
    </source>
</evidence>
<reference evidence="2" key="1">
    <citation type="journal article" date="2019" name="Int. J. Syst. Evol. Microbiol.">
        <title>The Global Catalogue of Microorganisms (GCM) 10K type strain sequencing project: providing services to taxonomists for standard genome sequencing and annotation.</title>
        <authorList>
            <consortium name="The Broad Institute Genomics Platform"/>
            <consortium name="The Broad Institute Genome Sequencing Center for Infectious Disease"/>
            <person name="Wu L."/>
            <person name="Ma J."/>
        </authorList>
    </citation>
    <scope>NUCLEOTIDE SEQUENCE [LARGE SCALE GENOMIC DNA]</scope>
    <source>
        <strain evidence="2">CECT 8289</strain>
    </source>
</reference>
<dbReference type="Proteomes" id="UP001595907">
    <property type="component" value="Unassembled WGS sequence"/>
</dbReference>
<comment type="caution">
    <text evidence="1">The sequence shown here is derived from an EMBL/GenBank/DDBJ whole genome shotgun (WGS) entry which is preliminary data.</text>
</comment>
<gene>
    <name evidence="1" type="ORF">ACFOWM_12385</name>
</gene>
<dbReference type="EMBL" id="JBHSCZ010000003">
    <property type="protein sequence ID" value="MFC4263684.1"/>
    <property type="molecule type" value="Genomic_DNA"/>
</dbReference>
<proteinExistence type="predicted"/>
<dbReference type="PROSITE" id="PS51257">
    <property type="entry name" value="PROKAR_LIPOPROTEIN"/>
    <property type="match status" value="1"/>
</dbReference>
<accession>A0ABV8QXH9</accession>
<organism evidence="1 2">
    <name type="scientific">Ferruginibacter yonginensis</name>
    <dbReference type="NCBI Taxonomy" id="1310416"/>
    <lineage>
        <taxon>Bacteria</taxon>
        <taxon>Pseudomonadati</taxon>
        <taxon>Bacteroidota</taxon>
        <taxon>Chitinophagia</taxon>
        <taxon>Chitinophagales</taxon>
        <taxon>Chitinophagaceae</taxon>
        <taxon>Ferruginibacter</taxon>
    </lineage>
</organism>
<evidence type="ECO:0000313" key="2">
    <source>
        <dbReference type="Proteomes" id="UP001595907"/>
    </source>
</evidence>
<protein>
    <recommendedName>
        <fullName evidence="3">Lipoprotein</fullName>
    </recommendedName>
</protein>